<dbReference type="GO" id="GO:0004325">
    <property type="term" value="F:ferrochelatase activity"/>
    <property type="evidence" value="ECO:0007669"/>
    <property type="project" value="InterPro"/>
</dbReference>
<reference evidence="10" key="1">
    <citation type="submission" date="2016-10" db="EMBL/GenBank/DDBJ databases">
        <authorList>
            <person name="Varghese N."/>
            <person name="Submissions S."/>
        </authorList>
    </citation>
    <scope>NUCLEOTIDE SEQUENCE [LARGE SCALE GENOMIC DNA]</scope>
    <source>
        <strain evidence="10">DSM 3669</strain>
    </source>
</reference>
<organism evidence="9 10">
    <name type="scientific">Desulfoscipio geothermicus DSM 3669</name>
    <dbReference type="NCBI Taxonomy" id="1121426"/>
    <lineage>
        <taxon>Bacteria</taxon>
        <taxon>Bacillati</taxon>
        <taxon>Bacillota</taxon>
        <taxon>Clostridia</taxon>
        <taxon>Eubacteriales</taxon>
        <taxon>Desulfallaceae</taxon>
        <taxon>Desulfoscipio</taxon>
    </lineage>
</organism>
<evidence type="ECO:0000256" key="3">
    <source>
        <dbReference type="ARBA" id="ARBA00023002"/>
    </source>
</evidence>
<dbReference type="STRING" id="39060.SAMN05660706_12057"/>
<evidence type="ECO:0000256" key="5">
    <source>
        <dbReference type="ARBA" id="ARBA00023244"/>
    </source>
</evidence>
<keyword evidence="10" id="KW-1185">Reference proteome</keyword>
<accession>A0A1I6DXY0</accession>
<evidence type="ECO:0000259" key="8">
    <source>
        <dbReference type="Pfam" id="PF14824"/>
    </source>
</evidence>
<evidence type="ECO:0000256" key="1">
    <source>
        <dbReference type="ARBA" id="ARBA00005010"/>
    </source>
</evidence>
<dbReference type="InterPro" id="IPR028161">
    <property type="entry name" value="Met8-like"/>
</dbReference>
<dbReference type="EC" id="1.3.1.76" evidence="2"/>
<dbReference type="Gene3D" id="3.40.50.720">
    <property type="entry name" value="NAD(P)-binding Rossmann-like Domain"/>
    <property type="match status" value="1"/>
</dbReference>
<dbReference type="InterPro" id="IPR028281">
    <property type="entry name" value="Sirohaem_synthase_central"/>
</dbReference>
<evidence type="ECO:0000313" key="10">
    <source>
        <dbReference type="Proteomes" id="UP000199584"/>
    </source>
</evidence>
<dbReference type="Pfam" id="PF13241">
    <property type="entry name" value="NAD_binding_7"/>
    <property type="match status" value="1"/>
</dbReference>
<dbReference type="InterPro" id="IPR019478">
    <property type="entry name" value="Sirohaem_synthase_dimer_dom"/>
</dbReference>
<evidence type="ECO:0000256" key="4">
    <source>
        <dbReference type="ARBA" id="ARBA00023027"/>
    </source>
</evidence>
<dbReference type="Pfam" id="PF14824">
    <property type="entry name" value="Sirohm_synth_M"/>
    <property type="match status" value="1"/>
</dbReference>
<dbReference type="PANTHER" id="PTHR35330:SF1">
    <property type="entry name" value="SIROHEME BIOSYNTHESIS PROTEIN MET8"/>
    <property type="match status" value="1"/>
</dbReference>
<dbReference type="Pfam" id="PF10414">
    <property type="entry name" value="CysG_dimeriser"/>
    <property type="match status" value="1"/>
</dbReference>
<dbReference type="RefSeq" id="WP_207545178.1">
    <property type="nucleotide sequence ID" value="NZ_FOYM01000020.1"/>
</dbReference>
<comment type="catalytic activity">
    <reaction evidence="6">
        <text>precorrin-2 + NAD(+) = sirohydrochlorin + NADH + 2 H(+)</text>
        <dbReference type="Rhea" id="RHEA:15613"/>
        <dbReference type="ChEBI" id="CHEBI:15378"/>
        <dbReference type="ChEBI" id="CHEBI:57540"/>
        <dbReference type="ChEBI" id="CHEBI:57945"/>
        <dbReference type="ChEBI" id="CHEBI:58351"/>
        <dbReference type="ChEBI" id="CHEBI:58827"/>
        <dbReference type="EC" id="1.3.1.76"/>
    </reaction>
</comment>
<dbReference type="Proteomes" id="UP000199584">
    <property type="component" value="Unassembled WGS sequence"/>
</dbReference>
<keyword evidence="5" id="KW-0627">Porphyrin biosynthesis</keyword>
<feature type="domain" description="Sirohaem synthase dimerisation" evidence="7">
    <location>
        <begin position="153"/>
        <end position="203"/>
    </location>
</feature>
<dbReference type="Gene3D" id="1.10.8.610">
    <property type="entry name" value="SirC, precorrin-2 dehydrogenase, C-terminal helical domain-like"/>
    <property type="match status" value="1"/>
</dbReference>
<feature type="domain" description="Siroheme synthase central" evidence="8">
    <location>
        <begin position="119"/>
        <end position="145"/>
    </location>
</feature>
<dbReference type="SUPFAM" id="SSF51735">
    <property type="entry name" value="NAD(P)-binding Rossmann-fold domains"/>
    <property type="match status" value="1"/>
</dbReference>
<proteinExistence type="predicted"/>
<dbReference type="InterPro" id="IPR042518">
    <property type="entry name" value="SirC_C"/>
</dbReference>
<dbReference type="InterPro" id="IPR036291">
    <property type="entry name" value="NAD(P)-bd_dom_sf"/>
</dbReference>
<evidence type="ECO:0000256" key="2">
    <source>
        <dbReference type="ARBA" id="ARBA00012400"/>
    </source>
</evidence>
<dbReference type="SUPFAM" id="SSF75615">
    <property type="entry name" value="Siroheme synthase middle domains-like"/>
    <property type="match status" value="1"/>
</dbReference>
<name>A0A1I6DXY0_9FIRM</name>
<protein>
    <recommendedName>
        <fullName evidence="2">precorrin-2 dehydrogenase</fullName>
        <ecNumber evidence="2">1.3.1.76</ecNumber>
    </recommendedName>
</protein>
<evidence type="ECO:0000256" key="6">
    <source>
        <dbReference type="ARBA" id="ARBA00047561"/>
    </source>
</evidence>
<dbReference type="NCBIfam" id="TIGR01470">
    <property type="entry name" value="cysG_Nterm"/>
    <property type="match status" value="1"/>
</dbReference>
<keyword evidence="3" id="KW-0560">Oxidoreductase</keyword>
<dbReference type="GO" id="GO:0019354">
    <property type="term" value="P:siroheme biosynthetic process"/>
    <property type="evidence" value="ECO:0007669"/>
    <property type="project" value="UniProtKB-UniPathway"/>
</dbReference>
<comment type="pathway">
    <text evidence="1">Porphyrin-containing compound metabolism; siroheme biosynthesis; sirohydrochlorin from precorrin-2: step 1/1.</text>
</comment>
<evidence type="ECO:0000313" key="9">
    <source>
        <dbReference type="EMBL" id="SFR10191.1"/>
    </source>
</evidence>
<evidence type="ECO:0000259" key="7">
    <source>
        <dbReference type="Pfam" id="PF10414"/>
    </source>
</evidence>
<gene>
    <name evidence="9" type="ORF">SAMN05660706_12057</name>
</gene>
<dbReference type="InterPro" id="IPR006367">
    <property type="entry name" value="Sirohaem_synthase_N"/>
</dbReference>
<dbReference type="PANTHER" id="PTHR35330">
    <property type="entry name" value="SIROHEME BIOSYNTHESIS PROTEIN MET8"/>
    <property type="match status" value="1"/>
</dbReference>
<sequence length="214" mass="23879">MEFYPVFLNLQGKKCLVVGGGRVAERKVRALVRCGAHVYVVSPVLTAGLQEMLDHGQIIYRRGFYQTADLDGVFLVISATDNEEVNNVVAVDCAGRNILVNVVDDPPRCNFFVPSVVHRGALQLAISTGGKSPHLAKTLRQSLEKEFGPQFAEFVDFLGNVRAEVLDRVTDPSRRKQILKNLTDETTLALVKQGDIEKAKERVKNVYHIHRRQP</sequence>
<dbReference type="UniPathway" id="UPA00262">
    <property type="reaction ID" value="UER00222"/>
</dbReference>
<keyword evidence="4" id="KW-0520">NAD</keyword>
<dbReference type="GO" id="GO:0043115">
    <property type="term" value="F:precorrin-2 dehydrogenase activity"/>
    <property type="evidence" value="ECO:0007669"/>
    <property type="project" value="UniProtKB-EC"/>
</dbReference>
<dbReference type="EMBL" id="FOYM01000020">
    <property type="protein sequence ID" value="SFR10191.1"/>
    <property type="molecule type" value="Genomic_DNA"/>
</dbReference>
<dbReference type="AlphaFoldDB" id="A0A1I6DXY0"/>